<evidence type="ECO:0000313" key="1">
    <source>
        <dbReference type="EMBL" id="TGD41920.1"/>
    </source>
</evidence>
<dbReference type="Proteomes" id="UP000297741">
    <property type="component" value="Unassembled WGS sequence"/>
</dbReference>
<sequence length="91" mass="9937">MPPRPFTLNLGLSVQPHLYFVAIAVRSQCRHTTPAAHDISDPGIAKRGKAGARDILAQRPAVIAFKFSIVQRAAAPEFHLGPNTIRRITVD</sequence>
<reference evidence="1 2" key="1">
    <citation type="submission" date="2018-11" db="EMBL/GenBank/DDBJ databases">
        <title>Tabrizicola sp. isolated from sediment of alpine lake.</title>
        <authorList>
            <person name="Liu Z."/>
        </authorList>
    </citation>
    <scope>NUCLEOTIDE SEQUENCE [LARGE SCALE GENOMIC DNA]</scope>
    <source>
        <strain evidence="1 2">DRYC-M-16</strain>
    </source>
</reference>
<name>A0ABY2KJ27_9RHOB</name>
<proteinExistence type="predicted"/>
<evidence type="ECO:0000313" key="2">
    <source>
        <dbReference type="Proteomes" id="UP000297741"/>
    </source>
</evidence>
<dbReference type="EMBL" id="RPEM01000013">
    <property type="protein sequence ID" value="TGD41920.1"/>
    <property type="molecule type" value="Genomic_DNA"/>
</dbReference>
<keyword evidence="2" id="KW-1185">Reference proteome</keyword>
<gene>
    <name evidence="1" type="ORF">EEB11_16330</name>
</gene>
<protein>
    <submittedName>
        <fullName evidence="1">Uncharacterized protein</fullName>
    </submittedName>
</protein>
<dbReference type="RefSeq" id="WP_135433150.1">
    <property type="nucleotide sequence ID" value="NZ_RPEM01000013.1"/>
</dbReference>
<accession>A0ABY2KJ27</accession>
<comment type="caution">
    <text evidence="1">The sequence shown here is derived from an EMBL/GenBank/DDBJ whole genome shotgun (WGS) entry which is preliminary data.</text>
</comment>
<organism evidence="1 2">
    <name type="scientific">Pseudotabrizicola sediminis</name>
    <dbReference type="NCBI Taxonomy" id="2486418"/>
    <lineage>
        <taxon>Bacteria</taxon>
        <taxon>Pseudomonadati</taxon>
        <taxon>Pseudomonadota</taxon>
        <taxon>Alphaproteobacteria</taxon>
        <taxon>Rhodobacterales</taxon>
        <taxon>Paracoccaceae</taxon>
        <taxon>Pseudotabrizicola</taxon>
    </lineage>
</organism>